<feature type="domain" description="Spore protein YkvP/CgeB glycosyl transferase-like" evidence="1">
    <location>
        <begin position="174"/>
        <end position="320"/>
    </location>
</feature>
<protein>
    <submittedName>
        <fullName evidence="2">Glycosyltransferase</fullName>
        <ecNumber evidence="2">2.4.-.-</ecNumber>
    </submittedName>
</protein>
<dbReference type="Proteomes" id="UP001589894">
    <property type="component" value="Unassembled WGS sequence"/>
</dbReference>
<dbReference type="InterPro" id="IPR055259">
    <property type="entry name" value="YkvP/CgeB_Glyco_trans-like"/>
</dbReference>
<evidence type="ECO:0000313" key="2">
    <source>
        <dbReference type="EMBL" id="MFC0566582.1"/>
    </source>
</evidence>
<accession>A0ABV6P0M9</accession>
<dbReference type="RefSeq" id="WP_377341389.1">
    <property type="nucleotide sequence ID" value="NZ_JBHLUE010000017.1"/>
</dbReference>
<dbReference type="EC" id="2.4.-.-" evidence="2"/>
<dbReference type="SUPFAM" id="SSF53756">
    <property type="entry name" value="UDP-Glycosyltransferase/glycogen phosphorylase"/>
    <property type="match status" value="1"/>
</dbReference>
<evidence type="ECO:0000259" key="1">
    <source>
        <dbReference type="Pfam" id="PF13524"/>
    </source>
</evidence>
<comment type="caution">
    <text evidence="2">The sequence shown here is derived from an EMBL/GenBank/DDBJ whole genome shotgun (WGS) entry which is preliminary data.</text>
</comment>
<reference evidence="2 3" key="1">
    <citation type="submission" date="2024-09" db="EMBL/GenBank/DDBJ databases">
        <authorList>
            <person name="Sun Q."/>
            <person name="Mori K."/>
        </authorList>
    </citation>
    <scope>NUCLEOTIDE SEQUENCE [LARGE SCALE GENOMIC DNA]</scope>
    <source>
        <strain evidence="2 3">TBRC 2205</strain>
    </source>
</reference>
<keyword evidence="3" id="KW-1185">Reference proteome</keyword>
<keyword evidence="2" id="KW-0808">Transferase</keyword>
<dbReference type="GO" id="GO:0016757">
    <property type="term" value="F:glycosyltransferase activity"/>
    <property type="evidence" value="ECO:0007669"/>
    <property type="project" value="UniProtKB-KW"/>
</dbReference>
<name>A0ABV6P0M9_9ACTN</name>
<proteinExistence type="predicted"/>
<evidence type="ECO:0000313" key="3">
    <source>
        <dbReference type="Proteomes" id="UP001589894"/>
    </source>
</evidence>
<dbReference type="Pfam" id="PF13524">
    <property type="entry name" value="Glyco_trans_1_2"/>
    <property type="match status" value="1"/>
</dbReference>
<keyword evidence="2" id="KW-0328">Glycosyltransferase</keyword>
<gene>
    <name evidence="2" type="ORF">ACFFHU_20885</name>
</gene>
<dbReference type="Gene3D" id="3.40.50.2000">
    <property type="entry name" value="Glycogen Phosphorylase B"/>
    <property type="match status" value="2"/>
</dbReference>
<dbReference type="EMBL" id="JBHLUE010000017">
    <property type="protein sequence ID" value="MFC0566582.1"/>
    <property type="molecule type" value="Genomic_DNA"/>
</dbReference>
<organism evidence="2 3">
    <name type="scientific">Plantactinospora siamensis</name>
    <dbReference type="NCBI Taxonomy" id="555372"/>
    <lineage>
        <taxon>Bacteria</taxon>
        <taxon>Bacillati</taxon>
        <taxon>Actinomycetota</taxon>
        <taxon>Actinomycetes</taxon>
        <taxon>Micromonosporales</taxon>
        <taxon>Micromonosporaceae</taxon>
        <taxon>Plantactinospora</taxon>
    </lineage>
</organism>
<sequence length="323" mass="36062">MIGPHGPDMFATNIGESLREMGHQVHMLGPAVPRPRSRIGMGAVGLAVTTLPAVESRLHHAPARAAIERQCDAVISVDHNIVPEAVAELRRNRIAVALWYPDHVANIGRQRMIASPYTAVFTKEPLLAERLRNTLGLRAFYLPQACNPRWHRPLAEPAEERTIVVVGNMYPSRLFLLRRLHEAGIPLTLYGGKLPGYLRRLMPPALRVHPPVFREAKSRVFRRAAAVLNNLHPAEMDGVNLRLFEATAAGAAVLCEDRRVVADLYEPDREVVPFTTFDELVDRASELLDNPALTREIGDAATKRAHAEHTYEQRLPQLLDELC</sequence>